<evidence type="ECO:0000256" key="1">
    <source>
        <dbReference type="SAM" id="MobiDB-lite"/>
    </source>
</evidence>
<dbReference type="OMA" id="CENGRTK"/>
<feature type="region of interest" description="Disordered" evidence="1">
    <location>
        <begin position="1"/>
        <end position="32"/>
    </location>
</feature>
<dbReference type="EMBL" id="HG670956">
    <property type="protein sequence ID" value="CDI79019.1"/>
    <property type="molecule type" value="Genomic_DNA"/>
</dbReference>
<dbReference type="GeneID" id="25271993"/>
<organism evidence="2 3">
    <name type="scientific">Eimeria acervulina</name>
    <name type="common">Coccidian parasite</name>
    <dbReference type="NCBI Taxonomy" id="5801"/>
    <lineage>
        <taxon>Eukaryota</taxon>
        <taxon>Sar</taxon>
        <taxon>Alveolata</taxon>
        <taxon>Apicomplexa</taxon>
        <taxon>Conoidasida</taxon>
        <taxon>Coccidia</taxon>
        <taxon>Eucoccidiorida</taxon>
        <taxon>Eimeriorina</taxon>
        <taxon>Eimeriidae</taxon>
        <taxon>Eimeria</taxon>
    </lineage>
</organism>
<gene>
    <name evidence="2" type="ORF">EAH_00039230</name>
</gene>
<evidence type="ECO:0000313" key="2">
    <source>
        <dbReference type="EMBL" id="CDI79019.1"/>
    </source>
</evidence>
<dbReference type="OrthoDB" id="347684at2759"/>
<accession>U6GKA4</accession>
<dbReference type="VEuPathDB" id="ToxoDB:EAH_00039230"/>
<reference evidence="2" key="2">
    <citation type="submission" date="2013-10" db="EMBL/GenBank/DDBJ databases">
        <authorList>
            <person name="Aslett M."/>
        </authorList>
    </citation>
    <scope>NUCLEOTIDE SEQUENCE</scope>
    <source>
        <strain evidence="2">Houghton</strain>
    </source>
</reference>
<feature type="compositionally biased region" description="Polar residues" evidence="1">
    <location>
        <begin position="1"/>
        <end position="20"/>
    </location>
</feature>
<name>U6GKA4_EIMAC</name>
<dbReference type="RefSeq" id="XP_013250814.1">
    <property type="nucleotide sequence ID" value="XM_013395360.1"/>
</dbReference>
<protein>
    <submittedName>
        <fullName evidence="2">Uncharacterized protein</fullName>
    </submittedName>
</protein>
<reference evidence="2" key="1">
    <citation type="submission" date="2013-10" db="EMBL/GenBank/DDBJ databases">
        <title>Genomic analysis of the causative agents of coccidiosis in chickens.</title>
        <authorList>
            <person name="Reid A.J."/>
            <person name="Blake D."/>
            <person name="Billington K."/>
            <person name="Browne H."/>
            <person name="Dunn M."/>
            <person name="Hung S."/>
            <person name="Kawahara F."/>
            <person name="Miranda-Saavedra D."/>
            <person name="Mourier T."/>
            <person name="Nagra H."/>
            <person name="Otto T.D."/>
            <person name="Rawlings N."/>
            <person name="Sanchez A."/>
            <person name="Sanders M."/>
            <person name="Subramaniam C."/>
            <person name="Tay Y."/>
            <person name="Dear P."/>
            <person name="Doerig C."/>
            <person name="Gruber A."/>
            <person name="Parkinson J."/>
            <person name="Shirley M."/>
            <person name="Wan K.L."/>
            <person name="Berriman M."/>
            <person name="Tomley F."/>
            <person name="Pain A."/>
        </authorList>
    </citation>
    <scope>NUCLEOTIDE SEQUENCE</scope>
    <source>
        <strain evidence="2">Houghton</strain>
    </source>
</reference>
<sequence length="550" mass="59444">MASESSNTSPFPYIVQSQQGRGPHLEAQPGLQQGLLGMTTVSETSPSSPYTQGFHIQGSYGPQRGPLVGSEAYNNDERPYTSSMQLRMSPPYIGVEPYTAAEGTWSGPIVTGNMDSFGSSAVPALSAHPCSSSTPCLDPTVTISGLAASAGSSILQQPLLQSNQPSSDHQHSSPLLGSVRQKRQLEPAETWGPQGWLQKRLRGDTASVESPPMPTLEFRDLQASEEVFGGFSIAWWDTPEADADDRLTKAIEGVPHEWLPPPLDTSALSPGLSGDGVSLPVASAWQEEAGEPSGSASAPGQLLHNYEAIQCSYSACTGQTTNVSSASLSESYGPQPGTSAQVVQTQNAFYKLPQVDASALLDVFSIKSAFTYSSSLKEWETFMVYIDATLSKESLSDSEANGLLRICERLVGHAYHFQRTAVSDLSPANAVPVLGVRYLILESLLHASQVLGGAMQTSQWWQKLVDKIPSSVDFDPVEYPQRRCRDYALLALKLSSAIESLKQGMRLRPAEAASLKNELLCKKTCHRAFRRSFYDNWRCENGRTKGDNAD</sequence>
<proteinExistence type="predicted"/>
<evidence type="ECO:0000313" key="3">
    <source>
        <dbReference type="Proteomes" id="UP000018050"/>
    </source>
</evidence>
<dbReference type="AlphaFoldDB" id="U6GKA4"/>
<dbReference type="Proteomes" id="UP000018050">
    <property type="component" value="Unassembled WGS sequence"/>
</dbReference>
<keyword evidence="3" id="KW-1185">Reference proteome</keyword>